<reference evidence="1 2" key="1">
    <citation type="submission" date="2019-11" db="EMBL/GenBank/DDBJ databases">
        <title>Novel Deefgea species.</title>
        <authorList>
            <person name="Han J.-H."/>
        </authorList>
    </citation>
    <scope>NUCLEOTIDE SEQUENCE [LARGE SCALE GENOMIC DNA]</scope>
    <source>
        <strain evidence="1 2">LMG 24817</strain>
    </source>
</reference>
<comment type="caution">
    <text evidence="1">The sequence shown here is derived from an EMBL/GenBank/DDBJ whole genome shotgun (WGS) entry which is preliminary data.</text>
</comment>
<evidence type="ECO:0008006" key="3">
    <source>
        <dbReference type="Google" id="ProtNLM"/>
    </source>
</evidence>
<name>A0ABS2CBZ0_9NEIS</name>
<dbReference type="RefSeq" id="WP_203570997.1">
    <property type="nucleotide sequence ID" value="NZ_WOFE01000003.1"/>
</dbReference>
<evidence type="ECO:0000313" key="1">
    <source>
        <dbReference type="EMBL" id="MBM5571663.1"/>
    </source>
</evidence>
<keyword evidence="2" id="KW-1185">Reference proteome</keyword>
<dbReference type="EMBL" id="WOFE01000003">
    <property type="protein sequence ID" value="MBM5571663.1"/>
    <property type="molecule type" value="Genomic_DNA"/>
</dbReference>
<gene>
    <name evidence="1" type="ORF">GM173_08730</name>
</gene>
<proteinExistence type="predicted"/>
<protein>
    <recommendedName>
        <fullName evidence="3">HEPN AbiU2-like domain-containing protein</fullName>
    </recommendedName>
</protein>
<dbReference type="Proteomes" id="UP001195660">
    <property type="component" value="Unassembled WGS sequence"/>
</dbReference>
<evidence type="ECO:0000313" key="2">
    <source>
        <dbReference type="Proteomes" id="UP001195660"/>
    </source>
</evidence>
<organism evidence="1 2">
    <name type="scientific">Deefgea chitinilytica</name>
    <dbReference type="NCBI Taxonomy" id="570276"/>
    <lineage>
        <taxon>Bacteria</taxon>
        <taxon>Pseudomonadati</taxon>
        <taxon>Pseudomonadota</taxon>
        <taxon>Betaproteobacteria</taxon>
        <taxon>Neisseriales</taxon>
        <taxon>Chitinibacteraceae</taxon>
        <taxon>Deefgea</taxon>
    </lineage>
</organism>
<accession>A0ABS2CBZ0</accession>
<sequence>MSKLAEIKLICCHFTKNLAYFRASDKQKFLRYDFLRLANGNFAEIAILEFCKLSGGKNEKYRWQKIVTNQEDFKKKIEEETNLNLIQFEAYIKTIKDYRDKYLSHFDEDTNIKLPNLETAEKFVCLYYNYTIREHGVGLYPKDISKFYKESFEEAVHLLNNHFSQSR</sequence>